<dbReference type="Gramene" id="TRITD6Bv1G008600.1">
    <property type="protein sequence ID" value="TRITD6Bv1G008600.1"/>
    <property type="gene ID" value="TRITD6Bv1G008600"/>
</dbReference>
<organism evidence="1 2">
    <name type="scientific">Triticum turgidum subsp. durum</name>
    <name type="common">Durum wheat</name>
    <name type="synonym">Triticum durum</name>
    <dbReference type="NCBI Taxonomy" id="4567"/>
    <lineage>
        <taxon>Eukaryota</taxon>
        <taxon>Viridiplantae</taxon>
        <taxon>Streptophyta</taxon>
        <taxon>Embryophyta</taxon>
        <taxon>Tracheophyta</taxon>
        <taxon>Spermatophyta</taxon>
        <taxon>Magnoliopsida</taxon>
        <taxon>Liliopsida</taxon>
        <taxon>Poales</taxon>
        <taxon>Poaceae</taxon>
        <taxon>BOP clade</taxon>
        <taxon>Pooideae</taxon>
        <taxon>Triticodae</taxon>
        <taxon>Triticeae</taxon>
        <taxon>Triticinae</taxon>
        <taxon>Triticum</taxon>
    </lineage>
</organism>
<protein>
    <submittedName>
        <fullName evidence="1">Uncharacterized protein</fullName>
    </submittedName>
</protein>
<reference evidence="1 2" key="1">
    <citation type="submission" date="2017-09" db="EMBL/GenBank/DDBJ databases">
        <authorList>
            <consortium name="International Durum Wheat Genome Sequencing Consortium (IDWGSC)"/>
            <person name="Milanesi L."/>
        </authorList>
    </citation>
    <scope>NUCLEOTIDE SEQUENCE [LARGE SCALE GENOMIC DNA]</scope>
    <source>
        <strain evidence="2">cv. Svevo</strain>
    </source>
</reference>
<evidence type="ECO:0000313" key="2">
    <source>
        <dbReference type="Proteomes" id="UP000324705"/>
    </source>
</evidence>
<gene>
    <name evidence="1" type="ORF">TRITD_6Bv1G008600</name>
</gene>
<proteinExistence type="predicted"/>
<dbReference type="AlphaFoldDB" id="A0A9R0YCY7"/>
<dbReference type="Proteomes" id="UP000324705">
    <property type="component" value="Chromosome 6B"/>
</dbReference>
<accession>A0A9R0YCY7</accession>
<keyword evidence="2" id="KW-1185">Reference proteome</keyword>
<sequence length="152" mass="16885">MDMGSSPTSESRNSDLHFKDSFDFPSTAGYLRTTMLASASDHPNVFFKYFNLATIFSSLRNATACSACLSIPEPRGTPNLSAHATIARTRSGLVLSILGTRIHSLAISQPPSPHSLRNTTLGLTALSRSDDRRWDERLSSRRKFWKEPKRGR</sequence>
<evidence type="ECO:0000313" key="1">
    <source>
        <dbReference type="EMBL" id="VAI53109.1"/>
    </source>
</evidence>
<dbReference type="EMBL" id="LT934122">
    <property type="protein sequence ID" value="VAI53109.1"/>
    <property type="molecule type" value="Genomic_DNA"/>
</dbReference>
<name>A0A9R0YCY7_TRITD</name>